<dbReference type="CDD" id="cd11717">
    <property type="entry name" value="THUMP_THUMPD1_like"/>
    <property type="match status" value="1"/>
</dbReference>
<organism evidence="3 4">
    <name type="scientific">Wickerhamiella sorbophila</name>
    <dbReference type="NCBI Taxonomy" id="45607"/>
    <lineage>
        <taxon>Eukaryota</taxon>
        <taxon>Fungi</taxon>
        <taxon>Dikarya</taxon>
        <taxon>Ascomycota</taxon>
        <taxon>Saccharomycotina</taxon>
        <taxon>Dipodascomycetes</taxon>
        <taxon>Dipodascales</taxon>
        <taxon>Trichomonascaceae</taxon>
        <taxon>Wickerhamiella</taxon>
    </lineage>
</organism>
<accession>A0A2T0FJK5</accession>
<dbReference type="Proteomes" id="UP000238350">
    <property type="component" value="Unassembled WGS sequence"/>
</dbReference>
<dbReference type="EMBL" id="NDIQ01000021">
    <property type="protein sequence ID" value="PRT55171.1"/>
    <property type="molecule type" value="Genomic_DNA"/>
</dbReference>
<dbReference type="AlphaFoldDB" id="A0A2T0FJK5"/>
<dbReference type="SUPFAM" id="SSF143437">
    <property type="entry name" value="THUMP domain-like"/>
    <property type="match status" value="1"/>
</dbReference>
<dbReference type="Gene3D" id="3.30.2300.10">
    <property type="entry name" value="THUMP superfamily"/>
    <property type="match status" value="1"/>
</dbReference>
<dbReference type="GeneID" id="36516539"/>
<proteinExistence type="predicted"/>
<gene>
    <name evidence="3" type="ORF">B9G98_02791</name>
</gene>
<name>A0A2T0FJK5_9ASCO</name>
<dbReference type="PANTHER" id="PTHR13452:SF10">
    <property type="entry name" value="THUMP DOMAIN-CONTAINING PROTEIN 1"/>
    <property type="match status" value="1"/>
</dbReference>
<dbReference type="GO" id="GO:0003723">
    <property type="term" value="F:RNA binding"/>
    <property type="evidence" value="ECO:0007669"/>
    <property type="project" value="UniProtKB-UniRule"/>
</dbReference>
<feature type="domain" description="THUMP" evidence="2">
    <location>
        <begin position="118"/>
        <end position="220"/>
    </location>
</feature>
<reference evidence="3 4" key="1">
    <citation type="submission" date="2017-04" db="EMBL/GenBank/DDBJ databases">
        <title>Genome sequencing of [Candida] sorbophila.</title>
        <authorList>
            <person name="Ahn J.O."/>
        </authorList>
    </citation>
    <scope>NUCLEOTIDE SEQUENCE [LARGE SCALE GENOMIC DNA]</scope>
    <source>
        <strain evidence="3 4">DS02</strain>
    </source>
</reference>
<dbReference type="Pfam" id="PF02926">
    <property type="entry name" value="THUMP"/>
    <property type="match status" value="1"/>
</dbReference>
<sequence length="249" mass="28117">MKRSKSGDNGKKRHKNWSVLEPGWQGIFVTCPRGKESNCRAELLDLLREYVDNDDEEEDEGEEESGDIEAVLSKEVASLKQKRKESNVEGHLVGCECVVFARLKKADPVEVVKRICRDAKHKGMKQTRYVQRMTPVSLLVTANLDNIEKFTPIVESAMPGEGLKFAIRPTIRNNTKIPRDELISNTAKLVGHRHKVDLKGYDKLVLVECFKSVMGLSVVDEFDELNKFNLTQIYEAAAKAQNDAQNDAE</sequence>
<dbReference type="PROSITE" id="PS51165">
    <property type="entry name" value="THUMP"/>
    <property type="match status" value="1"/>
</dbReference>
<evidence type="ECO:0000259" key="2">
    <source>
        <dbReference type="PROSITE" id="PS51165"/>
    </source>
</evidence>
<dbReference type="RefSeq" id="XP_024665116.1">
    <property type="nucleotide sequence ID" value="XM_024809348.1"/>
</dbReference>
<protein>
    <submittedName>
        <fullName evidence="3">Uncharacterized protein C25H2.10c</fullName>
    </submittedName>
</protein>
<dbReference type="InterPro" id="IPR004114">
    <property type="entry name" value="THUMP_dom"/>
</dbReference>
<dbReference type="STRING" id="45607.A0A2T0FJK5"/>
<comment type="caution">
    <text evidence="3">The sequence shown here is derived from an EMBL/GenBank/DDBJ whole genome shotgun (WGS) entry which is preliminary data.</text>
</comment>
<dbReference type="InterPro" id="IPR040183">
    <property type="entry name" value="THUMPD1-like"/>
</dbReference>
<keyword evidence="1" id="KW-0694">RNA-binding</keyword>
<keyword evidence="4" id="KW-1185">Reference proteome</keyword>
<dbReference type="GO" id="GO:0006400">
    <property type="term" value="P:tRNA modification"/>
    <property type="evidence" value="ECO:0007669"/>
    <property type="project" value="InterPro"/>
</dbReference>
<evidence type="ECO:0000256" key="1">
    <source>
        <dbReference type="PROSITE-ProRule" id="PRU00529"/>
    </source>
</evidence>
<dbReference type="OrthoDB" id="367221at2759"/>
<evidence type="ECO:0000313" key="3">
    <source>
        <dbReference type="EMBL" id="PRT55171.1"/>
    </source>
</evidence>
<evidence type="ECO:0000313" key="4">
    <source>
        <dbReference type="Proteomes" id="UP000238350"/>
    </source>
</evidence>
<dbReference type="PANTHER" id="PTHR13452">
    <property type="entry name" value="THUMP DOMAIN CONTAINING PROTEIN 1-RELATED"/>
    <property type="match status" value="1"/>
</dbReference>